<evidence type="ECO:0000256" key="1">
    <source>
        <dbReference type="ARBA" id="ARBA00023002"/>
    </source>
</evidence>
<dbReference type="FunFam" id="3.20.20.100:FF:000002">
    <property type="entry name" value="2,5-diketo-D-gluconic acid reductase A"/>
    <property type="match status" value="1"/>
</dbReference>
<dbReference type="CDD" id="cd19071">
    <property type="entry name" value="AKR_AKR1-5-like"/>
    <property type="match status" value="1"/>
</dbReference>
<dbReference type="Pfam" id="PF00248">
    <property type="entry name" value="Aldo_ket_red"/>
    <property type="match status" value="1"/>
</dbReference>
<dbReference type="AlphaFoldDB" id="A0A922I297"/>
<dbReference type="Proteomes" id="UP000790347">
    <property type="component" value="Unassembled WGS sequence"/>
</dbReference>
<gene>
    <name evidence="3" type="ORF">DERF_008367</name>
</gene>
<feature type="domain" description="NADP-dependent oxidoreductase" evidence="2">
    <location>
        <begin position="103"/>
        <end position="384"/>
    </location>
</feature>
<dbReference type="InterPro" id="IPR020471">
    <property type="entry name" value="AKR"/>
</dbReference>
<dbReference type="EMBL" id="ASGP02000003">
    <property type="protein sequence ID" value="KAH9517725.1"/>
    <property type="molecule type" value="Genomic_DNA"/>
</dbReference>
<evidence type="ECO:0000313" key="4">
    <source>
        <dbReference type="Proteomes" id="UP000790347"/>
    </source>
</evidence>
<evidence type="ECO:0000259" key="2">
    <source>
        <dbReference type="Pfam" id="PF00248"/>
    </source>
</evidence>
<dbReference type="PANTHER" id="PTHR11732">
    <property type="entry name" value="ALDO/KETO REDUCTASE"/>
    <property type="match status" value="1"/>
</dbReference>
<reference evidence="3" key="2">
    <citation type="journal article" date="2022" name="Res Sq">
        <title>Comparative Genomics Reveals Insights into the Divergent Evolution of Astigmatic Mites and Household Pest Adaptations.</title>
        <authorList>
            <person name="Xiong Q."/>
            <person name="Wan A.T.-Y."/>
            <person name="Liu X.-Y."/>
            <person name="Fung C.S.-H."/>
            <person name="Xiao X."/>
            <person name="Malainual N."/>
            <person name="Hou J."/>
            <person name="Wang L."/>
            <person name="Wang M."/>
            <person name="Yang K."/>
            <person name="Cui Y."/>
            <person name="Leung E."/>
            <person name="Nong W."/>
            <person name="Shin S.-K."/>
            <person name="Au S."/>
            <person name="Jeong K.Y."/>
            <person name="Chew F.T."/>
            <person name="Hui J."/>
            <person name="Leung T.F."/>
            <person name="Tungtrongchitr A."/>
            <person name="Zhong N."/>
            <person name="Liu Z."/>
            <person name="Tsui S."/>
        </authorList>
    </citation>
    <scope>NUCLEOTIDE SEQUENCE</scope>
    <source>
        <strain evidence="3">Derf</strain>
        <tissue evidence="3">Whole organism</tissue>
    </source>
</reference>
<dbReference type="GO" id="GO:0016616">
    <property type="term" value="F:oxidoreductase activity, acting on the CH-OH group of donors, NAD or NADP as acceptor"/>
    <property type="evidence" value="ECO:0007669"/>
    <property type="project" value="UniProtKB-ARBA"/>
</dbReference>
<keyword evidence="4" id="KW-1185">Reference proteome</keyword>
<organism evidence="3 4">
    <name type="scientific">Dermatophagoides farinae</name>
    <name type="common">American house dust mite</name>
    <dbReference type="NCBI Taxonomy" id="6954"/>
    <lineage>
        <taxon>Eukaryota</taxon>
        <taxon>Metazoa</taxon>
        <taxon>Ecdysozoa</taxon>
        <taxon>Arthropoda</taxon>
        <taxon>Chelicerata</taxon>
        <taxon>Arachnida</taxon>
        <taxon>Acari</taxon>
        <taxon>Acariformes</taxon>
        <taxon>Sarcoptiformes</taxon>
        <taxon>Astigmata</taxon>
        <taxon>Psoroptidia</taxon>
        <taxon>Analgoidea</taxon>
        <taxon>Pyroglyphidae</taxon>
        <taxon>Dermatophagoidinae</taxon>
        <taxon>Dermatophagoides</taxon>
    </lineage>
</organism>
<dbReference type="InterPro" id="IPR018170">
    <property type="entry name" value="Aldo/ket_reductase_CS"/>
</dbReference>
<keyword evidence="1" id="KW-0560">Oxidoreductase</keyword>
<reference evidence="3" key="1">
    <citation type="submission" date="2013-05" db="EMBL/GenBank/DDBJ databases">
        <authorList>
            <person name="Yim A.K.Y."/>
            <person name="Chan T.F."/>
            <person name="Ji K.M."/>
            <person name="Liu X.Y."/>
            <person name="Zhou J.W."/>
            <person name="Li R.Q."/>
            <person name="Yang K.Y."/>
            <person name="Li J."/>
            <person name="Li M."/>
            <person name="Law P.T.W."/>
            <person name="Wu Y.L."/>
            <person name="Cai Z.L."/>
            <person name="Qin H."/>
            <person name="Bao Y."/>
            <person name="Leung R.K.K."/>
            <person name="Ng P.K.S."/>
            <person name="Zou J."/>
            <person name="Zhong X.J."/>
            <person name="Ran P.X."/>
            <person name="Zhong N.S."/>
            <person name="Liu Z.G."/>
            <person name="Tsui S.K.W."/>
        </authorList>
    </citation>
    <scope>NUCLEOTIDE SEQUENCE</scope>
    <source>
        <strain evidence="3">Derf</strain>
        <tissue evidence="3">Whole organism</tissue>
    </source>
</reference>
<dbReference type="Gene3D" id="3.20.20.100">
    <property type="entry name" value="NADP-dependent oxidoreductase domain"/>
    <property type="match status" value="1"/>
</dbReference>
<protein>
    <recommendedName>
        <fullName evidence="2">NADP-dependent oxidoreductase domain-containing protein</fullName>
    </recommendedName>
</protein>
<comment type="caution">
    <text evidence="3">The sequence shown here is derived from an EMBL/GenBank/DDBJ whole genome shotgun (WGS) entry which is preliminary data.</text>
</comment>
<accession>A0A922I297</accession>
<proteinExistence type="predicted"/>
<dbReference type="PROSITE" id="PS00063">
    <property type="entry name" value="ALDOKETO_REDUCTASE_3"/>
    <property type="match status" value="1"/>
</dbReference>
<dbReference type="PROSITE" id="PS00798">
    <property type="entry name" value="ALDOKETO_REDUCTASE_1"/>
    <property type="match status" value="1"/>
</dbReference>
<evidence type="ECO:0000313" key="3">
    <source>
        <dbReference type="EMBL" id="KAH9517725.1"/>
    </source>
</evidence>
<name>A0A922I297_DERFA</name>
<dbReference type="PROSITE" id="PS00062">
    <property type="entry name" value="ALDOKETO_REDUCTASE_2"/>
    <property type="match status" value="1"/>
</dbReference>
<dbReference type="SUPFAM" id="SSF51430">
    <property type="entry name" value="NAD(P)-linked oxidoreductase"/>
    <property type="match status" value="1"/>
</dbReference>
<dbReference type="InterPro" id="IPR023210">
    <property type="entry name" value="NADP_OxRdtase_dom"/>
</dbReference>
<dbReference type="PRINTS" id="PR00069">
    <property type="entry name" value="ALDKETRDTASE"/>
</dbReference>
<dbReference type="InterPro" id="IPR036812">
    <property type="entry name" value="NAD(P)_OxRdtase_dom_sf"/>
</dbReference>
<sequence>MKEIFIHQQKSSSSSSILKTLTLMATKHLSMNWSITDHNHQQQQQQQTEHEPFIGIDSIQQQQQIIVDYKSLGNNTKLVTKCLQFLIQFLTVQLKNGHYIPVVGLGTSRIATTSEQIIQAIKNAINVGYRHIDTADFYQNEKDIGQALYELIQDGKITREELFITTKVWSNHHTKELAIKSVRQSLKNLRIDYLDLVLIHWPMSFQSGDEFVPKFTNNNTIIGSDLSKENFELAYQGLEDACDQNLTRSIGVSNFNIKQLDKLLSTTTTTTNRRRRYEPVVNQVECHPHLNQEKLLEYCQNKHIHLVAYSPLRRANVELFVEPKLKQIALEHNRTIAQIILRWQLQRGIVIIPRTNKKHRMIENISLFDFQLNQTEMLAIMSLDKSDNNGGREITFESASHLPEFPFVIQ</sequence>